<evidence type="ECO:0000313" key="5">
    <source>
        <dbReference type="EMBL" id="ONH76007.1"/>
    </source>
</evidence>
<keyword evidence="2" id="KW-0647">Proteasome</keyword>
<dbReference type="InterPro" id="IPR036390">
    <property type="entry name" value="WH_DNA-bd_sf"/>
</dbReference>
<accession>A0A099P435</accession>
<evidence type="ECO:0000313" key="4">
    <source>
        <dbReference type="EMBL" id="KGK39715.1"/>
    </source>
</evidence>
<dbReference type="InterPro" id="IPR000717">
    <property type="entry name" value="PCI_dom"/>
</dbReference>
<reference evidence="5" key="4">
    <citation type="submission" date="2017-01" db="EMBL/GenBank/DDBJ databases">
        <authorList>
            <person name="Mah S.A."/>
            <person name="Swanson W.J."/>
            <person name="Moy G.W."/>
            <person name="Vacquier V.D."/>
        </authorList>
    </citation>
    <scope>NUCLEOTIDE SEQUENCE [LARGE SCALE GENOMIC DNA]</scope>
    <source>
        <strain evidence="5">129</strain>
    </source>
</reference>
<reference evidence="4" key="2">
    <citation type="submission" date="2014-08" db="EMBL/GenBank/DDBJ databases">
        <title>Exploiting Issatchenkia orientalis SD108 for Succinic Acid Production.</title>
        <authorList>
            <person name="Xiao H."/>
            <person name="Shao Z."/>
            <person name="Jiang Y."/>
            <person name="Dole S."/>
            <person name="Zhao H."/>
        </authorList>
    </citation>
    <scope>NUCLEOTIDE SEQUENCE [LARGE SCALE GENOMIC DNA]</scope>
    <source>
        <strain evidence="4">SD108</strain>
    </source>
</reference>
<comment type="caution">
    <text evidence="4">The sequence shown here is derived from an EMBL/GenBank/DDBJ whole genome shotgun (WGS) entry which is preliminary data.</text>
</comment>
<dbReference type="GO" id="GO:0043161">
    <property type="term" value="P:proteasome-mediated ubiquitin-dependent protein catabolic process"/>
    <property type="evidence" value="ECO:0007669"/>
    <property type="project" value="EnsemblFungi"/>
</dbReference>
<dbReference type="SUPFAM" id="SSF46785">
    <property type="entry name" value="Winged helix' DNA-binding domain"/>
    <property type="match status" value="1"/>
</dbReference>
<dbReference type="InterPro" id="IPR050871">
    <property type="entry name" value="26S_Proteasome/COP9_Components"/>
</dbReference>
<dbReference type="Proteomes" id="UP000189274">
    <property type="component" value="Unassembled WGS sequence"/>
</dbReference>
<dbReference type="InterPro" id="IPR011990">
    <property type="entry name" value="TPR-like_helical_dom_sf"/>
</dbReference>
<dbReference type="SMART" id="SM00753">
    <property type="entry name" value="PAM"/>
    <property type="match status" value="1"/>
</dbReference>
<name>A0A099P435_PICKU</name>
<dbReference type="Pfam" id="PF01399">
    <property type="entry name" value="PCI"/>
    <property type="match status" value="1"/>
</dbReference>
<dbReference type="InterPro" id="IPR040780">
    <property type="entry name" value="Rpn6_C_helix"/>
</dbReference>
<reference evidence="6" key="1">
    <citation type="journal article" date="2014" name="Microb. Cell Fact.">
        <title>Exploiting Issatchenkia orientalis SD108 for succinic acid production.</title>
        <authorList>
            <person name="Xiao H."/>
            <person name="Shao Z."/>
            <person name="Jiang Y."/>
            <person name="Dole S."/>
            <person name="Zhao H."/>
        </authorList>
    </citation>
    <scope>NUCLEOTIDE SEQUENCE [LARGE SCALE GENOMIC DNA]</scope>
    <source>
        <strain evidence="6">SD108</strain>
    </source>
</reference>
<comment type="similarity">
    <text evidence="1">Belongs to the proteasome subunit S9 family.</text>
</comment>
<dbReference type="Pfam" id="PF18503">
    <property type="entry name" value="RPN6_C_helix"/>
    <property type="match status" value="1"/>
</dbReference>
<dbReference type="VEuPathDB" id="FungiDB:C5L36_0C06490"/>
<dbReference type="AlphaFoldDB" id="A0A099P435"/>
<dbReference type="Proteomes" id="UP000029867">
    <property type="component" value="Unassembled WGS sequence"/>
</dbReference>
<dbReference type="eggNOG" id="KOG1463">
    <property type="taxonomic scope" value="Eukaryota"/>
</dbReference>
<evidence type="ECO:0000313" key="6">
    <source>
        <dbReference type="Proteomes" id="UP000029867"/>
    </source>
</evidence>
<protein>
    <recommendedName>
        <fullName evidence="3">PCI domain-containing protein</fullName>
    </recommendedName>
</protein>
<evidence type="ECO:0000256" key="2">
    <source>
        <dbReference type="ARBA" id="ARBA00022942"/>
    </source>
</evidence>
<dbReference type="Pfam" id="PF18055">
    <property type="entry name" value="RPN6_N"/>
    <property type="match status" value="1"/>
</dbReference>
<dbReference type="GO" id="GO:0008541">
    <property type="term" value="C:proteasome regulatory particle, lid subcomplex"/>
    <property type="evidence" value="ECO:0007669"/>
    <property type="project" value="EnsemblFungi"/>
</dbReference>
<proteinExistence type="inferred from homology"/>
<dbReference type="SMART" id="SM00088">
    <property type="entry name" value="PINT"/>
    <property type="match status" value="1"/>
</dbReference>
<reference evidence="7" key="3">
    <citation type="journal article" date="2017" name="Genome Announc.">
        <title>Genome sequences of Cyberlindnera fabianii 65, Pichia kudriavzevii 129, and Saccharomyces cerevisiae 131 isolated from fermented masau fruits in Zimbabwe.</title>
        <authorList>
            <person name="van Rijswijck I.M.H."/>
            <person name="Derks M.F.L."/>
            <person name="Abee T."/>
            <person name="de Ridder D."/>
            <person name="Smid E.J."/>
        </authorList>
    </citation>
    <scope>NUCLEOTIDE SEQUENCE [LARGE SCALE GENOMIC DNA]</scope>
    <source>
        <strain evidence="7">129</strain>
    </source>
</reference>
<sequence>MSLPSIQDANDAFQSGDYAKAESLYNNILDIDTSNTSFQLRSNNEKLINLKESAIVGLSKIYDAQQDSTKLSELVDKSLNLMRGSFAKSKTAKIVKLLLDKVESSQHWSNSNLNESLKLSIALTEKCISWSIDERRTFLQQSLKIRLSLLYYNKGNYNESLSIIQPLIKEFKKLDDKTSLVDVQLLECKNYFQLKNIPKSRASLTSARTSANAIYCPSTTQADLDLMSGILNANDKDFKTAYSYFFESFENYQLHESKLNTETDNMKSVKVLKYMILCKIMNSQIDDINSLLKQKSVQPFLHLKDIEAMKSVSKAYSNRSLKDLENSLKTYNKELTLDPIIRSHLSDLYDSLFQKNLLKLIEPYSCIEINHICAMIGLPKDVIESKLSNMILDKVFYGVLDQGNGWLIIYDEPVKDESYDFSLEIIKHMSNAVDLLYEKASLLN</sequence>
<gene>
    <name evidence="5" type="ORF">BOH78_1522</name>
    <name evidence="4" type="ORF">JL09_g1221</name>
</gene>
<dbReference type="EMBL" id="MQVM01000005">
    <property type="protein sequence ID" value="ONH76007.1"/>
    <property type="molecule type" value="Genomic_DNA"/>
</dbReference>
<organism evidence="4 6">
    <name type="scientific">Pichia kudriavzevii</name>
    <name type="common">Yeast</name>
    <name type="synonym">Issatchenkia orientalis</name>
    <dbReference type="NCBI Taxonomy" id="4909"/>
    <lineage>
        <taxon>Eukaryota</taxon>
        <taxon>Fungi</taxon>
        <taxon>Dikarya</taxon>
        <taxon>Ascomycota</taxon>
        <taxon>Saccharomycotina</taxon>
        <taxon>Pichiomycetes</taxon>
        <taxon>Pichiales</taxon>
        <taxon>Pichiaceae</taxon>
        <taxon>Pichia</taxon>
    </lineage>
</organism>
<dbReference type="GO" id="GO:0005198">
    <property type="term" value="F:structural molecule activity"/>
    <property type="evidence" value="ECO:0007669"/>
    <property type="project" value="EnsemblFungi"/>
</dbReference>
<evidence type="ECO:0000259" key="3">
    <source>
        <dbReference type="PROSITE" id="PS50250"/>
    </source>
</evidence>
<dbReference type="PROSITE" id="PS50250">
    <property type="entry name" value="PCI"/>
    <property type="match status" value="1"/>
</dbReference>
<dbReference type="GO" id="GO:0043248">
    <property type="term" value="P:proteasome assembly"/>
    <property type="evidence" value="ECO:0007669"/>
    <property type="project" value="EnsemblFungi"/>
</dbReference>
<evidence type="ECO:0000256" key="1">
    <source>
        <dbReference type="ARBA" id="ARBA00007454"/>
    </source>
</evidence>
<evidence type="ECO:0000313" key="7">
    <source>
        <dbReference type="Proteomes" id="UP000189274"/>
    </source>
</evidence>
<dbReference type="SUPFAM" id="SSF48452">
    <property type="entry name" value="TPR-like"/>
    <property type="match status" value="1"/>
</dbReference>
<dbReference type="InterPro" id="IPR040773">
    <property type="entry name" value="Rpn6_N"/>
</dbReference>
<dbReference type="EMBL" id="JQFK01000007">
    <property type="protein sequence ID" value="KGK39715.1"/>
    <property type="molecule type" value="Genomic_DNA"/>
</dbReference>
<dbReference type="HOGENOM" id="CLU_029573_2_1_1"/>
<feature type="domain" description="PCI" evidence="3">
    <location>
        <begin position="240"/>
        <end position="414"/>
    </location>
</feature>
<dbReference type="Gene3D" id="1.25.40.570">
    <property type="match status" value="1"/>
</dbReference>
<dbReference type="GO" id="GO:0034515">
    <property type="term" value="C:proteasome storage granule"/>
    <property type="evidence" value="ECO:0007669"/>
    <property type="project" value="EnsemblFungi"/>
</dbReference>
<dbReference type="PANTHER" id="PTHR10678">
    <property type="entry name" value="26S PROTEASOME NON-ATPASE REGULATORY SUBUNIT 11/COP9 SIGNALOSOME COMPLEX SUBUNIT 2"/>
    <property type="match status" value="1"/>
</dbReference>